<keyword evidence="8 9" id="KW-0694">RNA-binding</keyword>
<dbReference type="GO" id="GO:0005829">
    <property type="term" value="C:cytosol"/>
    <property type="evidence" value="ECO:0007669"/>
    <property type="project" value="TreeGrafter"/>
</dbReference>
<proteinExistence type="inferred from homology"/>
<dbReference type="InterPro" id="IPR022966">
    <property type="entry name" value="RNase_II/R_CS"/>
</dbReference>
<sequence length="687" mass="77249">MFQDNPLLAQLKQQLRDNLPKKEGVVRASDRGFGFLETDHRGESYFIAPQQMKRVMHGDRIVAVIRAENGKEQAEPESLVTPFLTRFVARIKVIKDRLFVVPDHPVLKETIKARPKKGLDEKQFKEGDWVIANLKRHALGEEGNGHFAEITEYVTHNNDPEAPWWVVLRRHDLPRAAPEIEQEWQLQEEGLTREDLTTLPFVTIDGESTKDMDDALYVETTADGWKLLVAIADPTAYFEQGSELDKEAAKRAFTVYLPGRNIPMIPRHLSDELCSLLEGEERPALCCEMFITADGALQPNPRFFAATIRSQGRLIYDQVSDLLENGSAEGFEPAPVVAEQIALLHAATSARQAWRKEHAILFKDRPDYDFELNEAGEVVAIHASFRRSANKIVEEAMIAANQCAGDFLAQQPGYGIFNVHAGLDVEKFKGAQELLQQHEAPLSDESLFTLDGFCKLRHWLDAQPTSYLDNRIRRFQTYSLMSAEPGAHFGLGLSHYATWTSPIRKYGDMINHRILKAIISQQPAPACPDAALTEALSLARRSNRMAERDIGDWLYSRFLAPAVVSQQVFDAEIMDVMRSGIKVRLLENGAVCFIPGSLILKDRKRFVCNHDEGRAYLDGEVYYELGQTIQVKLEDAIEATRTLVAIPTELPSAAAPVTKEALAESEHELIDELLTEPEETAPEEDEA</sequence>
<dbReference type="Pfam" id="PF08206">
    <property type="entry name" value="OB_RNB"/>
    <property type="match status" value="1"/>
</dbReference>
<evidence type="ECO:0000256" key="8">
    <source>
        <dbReference type="ARBA" id="ARBA00022884"/>
    </source>
</evidence>
<dbReference type="InterPro" id="IPR003029">
    <property type="entry name" value="S1_domain"/>
</dbReference>
<dbReference type="InterPro" id="IPR004476">
    <property type="entry name" value="RNase_II/RNase_R"/>
</dbReference>
<dbReference type="GO" id="GO:0008859">
    <property type="term" value="F:exoribonuclease II activity"/>
    <property type="evidence" value="ECO:0007669"/>
    <property type="project" value="UniProtKB-UniRule"/>
</dbReference>
<reference evidence="12 13" key="1">
    <citation type="submission" date="2020-08" db="EMBL/GenBank/DDBJ databases">
        <title>Genomic Encyclopedia of Type Strains, Phase IV (KMG-IV): sequencing the most valuable type-strain genomes for metagenomic binning, comparative biology and taxonomic classification.</title>
        <authorList>
            <person name="Goeker M."/>
        </authorList>
    </citation>
    <scope>NUCLEOTIDE SEQUENCE [LARGE SCALE GENOMIC DNA]</scope>
    <source>
        <strain evidence="12 13">DSM 22975</strain>
    </source>
</reference>
<dbReference type="EMBL" id="JACHGR010000008">
    <property type="protein sequence ID" value="MBB6056459.1"/>
    <property type="molecule type" value="Genomic_DNA"/>
</dbReference>
<comment type="catalytic activity">
    <reaction evidence="1 9">
        <text>Exonucleolytic cleavage in the 3'- to 5'-direction to yield nucleoside 5'-phosphates.</text>
        <dbReference type="EC" id="3.1.13.1"/>
    </reaction>
</comment>
<evidence type="ECO:0000256" key="9">
    <source>
        <dbReference type="HAMAP-Rule" id="MF_01036"/>
    </source>
</evidence>
<dbReference type="SMART" id="SM00955">
    <property type="entry name" value="RNB"/>
    <property type="match status" value="1"/>
</dbReference>
<keyword evidence="13" id="KW-1185">Reference proteome</keyword>
<dbReference type="InterPro" id="IPR050180">
    <property type="entry name" value="RNR_Ribonuclease"/>
</dbReference>
<keyword evidence="6 9" id="KW-0378">Hydrolase</keyword>
<dbReference type="Pfam" id="PF00575">
    <property type="entry name" value="S1"/>
    <property type="match status" value="1"/>
</dbReference>
<dbReference type="RefSeq" id="WP_188027191.1">
    <property type="nucleotide sequence ID" value="NZ_JACHGR010000008.1"/>
</dbReference>
<evidence type="ECO:0000259" key="11">
    <source>
        <dbReference type="SMART" id="SM00955"/>
    </source>
</evidence>
<evidence type="ECO:0000313" key="13">
    <source>
        <dbReference type="Proteomes" id="UP000585721"/>
    </source>
</evidence>
<dbReference type="InterPro" id="IPR040476">
    <property type="entry name" value="CSD2"/>
</dbReference>
<dbReference type="NCBIfam" id="TIGR00358">
    <property type="entry name" value="3_prime_RNase"/>
    <property type="match status" value="1"/>
</dbReference>
<evidence type="ECO:0000313" key="12">
    <source>
        <dbReference type="EMBL" id="MBB6056459.1"/>
    </source>
</evidence>
<comment type="caution">
    <text evidence="12">The sequence shown here is derived from an EMBL/GenBank/DDBJ whole genome shotgun (WGS) entry which is preliminary data.</text>
</comment>
<keyword evidence="5 9" id="KW-0540">Nuclease</keyword>
<evidence type="ECO:0000256" key="1">
    <source>
        <dbReference type="ARBA" id="ARBA00001849"/>
    </source>
</evidence>
<dbReference type="NCBIfam" id="TIGR02062">
    <property type="entry name" value="RNase_B"/>
    <property type="match status" value="1"/>
</dbReference>
<evidence type="ECO:0000256" key="2">
    <source>
        <dbReference type="ARBA" id="ARBA00004496"/>
    </source>
</evidence>
<evidence type="ECO:0000256" key="3">
    <source>
        <dbReference type="ARBA" id="ARBA00009925"/>
    </source>
</evidence>
<evidence type="ECO:0000256" key="5">
    <source>
        <dbReference type="ARBA" id="ARBA00022722"/>
    </source>
</evidence>
<dbReference type="PANTHER" id="PTHR23355:SF37">
    <property type="entry name" value="EXORIBONUCLEASE 2"/>
    <property type="match status" value="1"/>
</dbReference>
<dbReference type="SUPFAM" id="SSF50249">
    <property type="entry name" value="Nucleic acid-binding proteins"/>
    <property type="match status" value="4"/>
</dbReference>
<dbReference type="SMART" id="SM00357">
    <property type="entry name" value="CSP"/>
    <property type="match status" value="1"/>
</dbReference>
<dbReference type="AlphaFoldDB" id="A0A841GES6"/>
<comment type="similarity">
    <text evidence="3 9">Belongs to the RNR ribonuclease family. RNase II subfamily.</text>
</comment>
<feature type="domain" description="Cold-shock" evidence="10">
    <location>
        <begin position="23"/>
        <end position="80"/>
    </location>
</feature>
<evidence type="ECO:0000256" key="4">
    <source>
        <dbReference type="ARBA" id="ARBA00022490"/>
    </source>
</evidence>
<dbReference type="Pfam" id="PF00773">
    <property type="entry name" value="RNB"/>
    <property type="match status" value="1"/>
</dbReference>
<keyword evidence="4 9" id="KW-0963">Cytoplasm</keyword>
<feature type="domain" description="RNB" evidence="11">
    <location>
        <begin position="193"/>
        <end position="521"/>
    </location>
</feature>
<dbReference type="PROSITE" id="PS01175">
    <property type="entry name" value="RIBONUCLEASE_II"/>
    <property type="match status" value="1"/>
</dbReference>
<evidence type="ECO:0000256" key="6">
    <source>
        <dbReference type="ARBA" id="ARBA00022801"/>
    </source>
</evidence>
<dbReference type="EC" id="3.1.13.1" evidence="9"/>
<dbReference type="Gene3D" id="2.40.50.140">
    <property type="entry name" value="Nucleic acid-binding proteins"/>
    <property type="match status" value="2"/>
</dbReference>
<protein>
    <recommendedName>
        <fullName evidence="9">Exoribonuclease 2</fullName>
        <ecNumber evidence="9">3.1.13.1</ecNumber>
    </recommendedName>
    <alternativeName>
        <fullName evidence="9">Exoribonuclease II</fullName>
        <shortName evidence="9">RNase II</shortName>
        <shortName evidence="9">Ribonuclease II</shortName>
    </alternativeName>
</protein>
<dbReference type="InterPro" id="IPR013223">
    <property type="entry name" value="RNase_B_OB_dom"/>
</dbReference>
<gene>
    <name evidence="9" type="primary">rnb</name>
    <name evidence="12" type="ORF">HNR75_002397</name>
</gene>
<organism evidence="12 13">
    <name type="scientific">Tolumonas osonensis</name>
    <dbReference type="NCBI Taxonomy" id="675874"/>
    <lineage>
        <taxon>Bacteria</taxon>
        <taxon>Pseudomonadati</taxon>
        <taxon>Pseudomonadota</taxon>
        <taxon>Gammaproteobacteria</taxon>
        <taxon>Aeromonadales</taxon>
        <taxon>Aeromonadaceae</taxon>
        <taxon>Tolumonas</taxon>
    </lineage>
</organism>
<dbReference type="InterPro" id="IPR001900">
    <property type="entry name" value="RNase_II/R"/>
</dbReference>
<name>A0A841GES6_9GAMM</name>
<dbReference type="InterPro" id="IPR011804">
    <property type="entry name" value="RNase_II"/>
</dbReference>
<dbReference type="Proteomes" id="UP000585721">
    <property type="component" value="Unassembled WGS sequence"/>
</dbReference>
<dbReference type="InterPro" id="IPR011129">
    <property type="entry name" value="CSD"/>
</dbReference>
<dbReference type="HAMAP" id="MF_01036">
    <property type="entry name" value="RNase_II"/>
    <property type="match status" value="1"/>
</dbReference>
<dbReference type="NCBIfam" id="NF003455">
    <property type="entry name" value="PRK05054.1"/>
    <property type="match status" value="1"/>
</dbReference>
<dbReference type="InterPro" id="IPR012340">
    <property type="entry name" value="NA-bd_OB-fold"/>
</dbReference>
<evidence type="ECO:0000256" key="7">
    <source>
        <dbReference type="ARBA" id="ARBA00022839"/>
    </source>
</evidence>
<dbReference type="GO" id="GO:0006402">
    <property type="term" value="P:mRNA catabolic process"/>
    <property type="evidence" value="ECO:0007669"/>
    <property type="project" value="UniProtKB-UniRule"/>
</dbReference>
<dbReference type="Gene3D" id="2.40.50.640">
    <property type="match status" value="1"/>
</dbReference>
<dbReference type="GO" id="GO:0003723">
    <property type="term" value="F:RNA binding"/>
    <property type="evidence" value="ECO:0007669"/>
    <property type="project" value="UniProtKB-KW"/>
</dbReference>
<dbReference type="PANTHER" id="PTHR23355">
    <property type="entry name" value="RIBONUCLEASE"/>
    <property type="match status" value="1"/>
</dbReference>
<accession>A0A841GES6</accession>
<evidence type="ECO:0000259" key="10">
    <source>
        <dbReference type="SMART" id="SM00357"/>
    </source>
</evidence>
<dbReference type="Pfam" id="PF17876">
    <property type="entry name" value="CSD2"/>
    <property type="match status" value="1"/>
</dbReference>
<comment type="function">
    <text evidence="9">Involved in mRNA degradation. Hydrolyzes single-stranded polyribonucleotides processively in the 3' to 5' direction.</text>
</comment>
<comment type="subcellular location">
    <subcellularLocation>
        <location evidence="2 9">Cytoplasm</location>
    </subcellularLocation>
</comment>
<keyword evidence="7 9" id="KW-0269">Exonuclease</keyword>